<evidence type="ECO:0000256" key="2">
    <source>
        <dbReference type="ARBA" id="ARBA00005745"/>
    </source>
</evidence>
<evidence type="ECO:0000256" key="4">
    <source>
        <dbReference type="ARBA" id="ARBA00022692"/>
    </source>
</evidence>
<comment type="caution">
    <text evidence="9">The sequence shown here is derived from an EMBL/GenBank/DDBJ whole genome shotgun (WGS) entry which is preliminary data.</text>
</comment>
<feature type="transmembrane region" description="Helical" evidence="7">
    <location>
        <begin position="318"/>
        <end position="339"/>
    </location>
</feature>
<name>A0ABS2T1J3_9BACI</name>
<keyword evidence="5 7" id="KW-1133">Transmembrane helix</keyword>
<dbReference type="PANTHER" id="PTHR30012:SF0">
    <property type="entry name" value="TYPE II SECRETION SYSTEM PROTEIN F-RELATED"/>
    <property type="match status" value="1"/>
</dbReference>
<dbReference type="InterPro" id="IPR018076">
    <property type="entry name" value="T2SS_GspF_dom"/>
</dbReference>
<comment type="subcellular location">
    <subcellularLocation>
        <location evidence="1">Cell membrane</location>
        <topology evidence="1">Multi-pass membrane protein</topology>
    </subcellularLocation>
</comment>
<dbReference type="InterPro" id="IPR042094">
    <property type="entry name" value="T2SS_GspF_sf"/>
</dbReference>
<evidence type="ECO:0000313" key="9">
    <source>
        <dbReference type="EMBL" id="MBM7840342.1"/>
    </source>
</evidence>
<dbReference type="PRINTS" id="PR00812">
    <property type="entry name" value="BCTERIALGSPF"/>
</dbReference>
<accession>A0ABS2T1J3</accession>
<keyword evidence="6 7" id="KW-0472">Membrane</keyword>
<evidence type="ECO:0000256" key="5">
    <source>
        <dbReference type="ARBA" id="ARBA00022989"/>
    </source>
</evidence>
<evidence type="ECO:0000256" key="6">
    <source>
        <dbReference type="ARBA" id="ARBA00023136"/>
    </source>
</evidence>
<feature type="domain" description="Type II secretion system protein GspF" evidence="8">
    <location>
        <begin position="16"/>
        <end position="136"/>
    </location>
</feature>
<protein>
    <submittedName>
        <fullName evidence="9">Competence protein ComGB</fullName>
    </submittedName>
</protein>
<sequence>MKIKKKIRSTDEHILFIRRLGELLSKGYEIEQALRFLHVQASSNLQANIEFIRNELKRGSSVCASLNSLNLAGEIQSFIYFYEEQGRLAEGLVEAAHLAQKRTILKKQFQKLLRYPVFLIWGVVIALIIVNQFIVPHFISLFQTMQNSPPLLTRLFFSFLSIFPYVALFLFIVGAICAYIITQKYKTKSAHEKMAVLLKLNQSKIVVQQLVSYFFSMQLGRLLSTGMTIQQALSIFEKQNYLAFFRQEAYYMRTALMKGDALFTYIGNRDYYTNELAIIVENGMKTGKVAEDLQYYSQWLFQEIEETIQKRMAIMQPFLLIGVGGFILMLFLVVMLPMYEMIDSM</sequence>
<dbReference type="Pfam" id="PF00482">
    <property type="entry name" value="T2SSF"/>
    <property type="match status" value="2"/>
</dbReference>
<dbReference type="EMBL" id="JAFBCV010000013">
    <property type="protein sequence ID" value="MBM7840342.1"/>
    <property type="molecule type" value="Genomic_DNA"/>
</dbReference>
<keyword evidence="10" id="KW-1185">Reference proteome</keyword>
<evidence type="ECO:0000256" key="7">
    <source>
        <dbReference type="SAM" id="Phobius"/>
    </source>
</evidence>
<feature type="transmembrane region" description="Helical" evidence="7">
    <location>
        <begin position="112"/>
        <end position="135"/>
    </location>
</feature>
<feature type="transmembrane region" description="Helical" evidence="7">
    <location>
        <begin position="155"/>
        <end position="181"/>
    </location>
</feature>
<dbReference type="RefSeq" id="WP_204467887.1">
    <property type="nucleotide sequence ID" value="NZ_JAFBCV010000013.1"/>
</dbReference>
<evidence type="ECO:0000256" key="3">
    <source>
        <dbReference type="ARBA" id="ARBA00022475"/>
    </source>
</evidence>
<dbReference type="InterPro" id="IPR047692">
    <property type="entry name" value="T4P_ComGB"/>
</dbReference>
<keyword evidence="4 7" id="KW-0812">Transmembrane</keyword>
<dbReference type="InterPro" id="IPR003004">
    <property type="entry name" value="GspF/PilC"/>
</dbReference>
<dbReference type="NCBIfam" id="NF041012">
    <property type="entry name" value="T4P_ComGB"/>
    <property type="match status" value="1"/>
</dbReference>
<organism evidence="9 10">
    <name type="scientific">Shouchella xiaoxiensis</name>
    <dbReference type="NCBI Taxonomy" id="766895"/>
    <lineage>
        <taxon>Bacteria</taxon>
        <taxon>Bacillati</taxon>
        <taxon>Bacillota</taxon>
        <taxon>Bacilli</taxon>
        <taxon>Bacillales</taxon>
        <taxon>Bacillaceae</taxon>
        <taxon>Shouchella</taxon>
    </lineage>
</organism>
<evidence type="ECO:0000313" key="10">
    <source>
        <dbReference type="Proteomes" id="UP001179280"/>
    </source>
</evidence>
<evidence type="ECO:0000259" key="8">
    <source>
        <dbReference type="Pfam" id="PF00482"/>
    </source>
</evidence>
<gene>
    <name evidence="9" type="ORF">JOC54_003623</name>
</gene>
<dbReference type="Gene3D" id="1.20.81.30">
    <property type="entry name" value="Type II secretion system (T2SS), domain F"/>
    <property type="match status" value="2"/>
</dbReference>
<keyword evidence="3" id="KW-1003">Cell membrane</keyword>
<proteinExistence type="inferred from homology"/>
<reference evidence="9" key="1">
    <citation type="submission" date="2021-01" db="EMBL/GenBank/DDBJ databases">
        <title>Genomic Encyclopedia of Type Strains, Phase IV (KMG-IV): sequencing the most valuable type-strain genomes for metagenomic binning, comparative biology and taxonomic classification.</title>
        <authorList>
            <person name="Goeker M."/>
        </authorList>
    </citation>
    <scope>NUCLEOTIDE SEQUENCE</scope>
    <source>
        <strain evidence="9">DSM 21943</strain>
    </source>
</reference>
<evidence type="ECO:0000256" key="1">
    <source>
        <dbReference type="ARBA" id="ARBA00004651"/>
    </source>
</evidence>
<feature type="domain" description="Type II secretion system protein GspF" evidence="8">
    <location>
        <begin position="215"/>
        <end position="337"/>
    </location>
</feature>
<dbReference type="PANTHER" id="PTHR30012">
    <property type="entry name" value="GENERAL SECRETION PATHWAY PROTEIN"/>
    <property type="match status" value="1"/>
</dbReference>
<comment type="similarity">
    <text evidence="2">Belongs to the GSP F family.</text>
</comment>
<dbReference type="Proteomes" id="UP001179280">
    <property type="component" value="Unassembled WGS sequence"/>
</dbReference>